<organism evidence="1 2">
    <name type="scientific">Ostreobium quekettii</name>
    <dbReference type="NCBI Taxonomy" id="121088"/>
    <lineage>
        <taxon>Eukaryota</taxon>
        <taxon>Viridiplantae</taxon>
        <taxon>Chlorophyta</taxon>
        <taxon>core chlorophytes</taxon>
        <taxon>Ulvophyceae</taxon>
        <taxon>TCBD clade</taxon>
        <taxon>Bryopsidales</taxon>
        <taxon>Ostreobineae</taxon>
        <taxon>Ostreobiaceae</taxon>
        <taxon>Ostreobium</taxon>
    </lineage>
</organism>
<dbReference type="Proteomes" id="UP000708148">
    <property type="component" value="Unassembled WGS sequence"/>
</dbReference>
<evidence type="ECO:0000313" key="2">
    <source>
        <dbReference type="Proteomes" id="UP000708148"/>
    </source>
</evidence>
<evidence type="ECO:0000313" key="1">
    <source>
        <dbReference type="EMBL" id="CAD7696438.1"/>
    </source>
</evidence>
<dbReference type="EMBL" id="CAJHUC010000478">
    <property type="protein sequence ID" value="CAD7696438.1"/>
    <property type="molecule type" value="Genomic_DNA"/>
</dbReference>
<protein>
    <submittedName>
        <fullName evidence="1">Uncharacterized protein</fullName>
    </submittedName>
</protein>
<proteinExistence type="predicted"/>
<reference evidence="1" key="1">
    <citation type="submission" date="2020-12" db="EMBL/GenBank/DDBJ databases">
        <authorList>
            <person name="Iha C."/>
        </authorList>
    </citation>
    <scope>NUCLEOTIDE SEQUENCE</scope>
</reference>
<comment type="caution">
    <text evidence="1">The sequence shown here is derived from an EMBL/GenBank/DDBJ whole genome shotgun (WGS) entry which is preliminary data.</text>
</comment>
<gene>
    <name evidence="1" type="ORF">OSTQU699_LOCUS1799</name>
</gene>
<sequence>MKFLNGFLPFSSLNGMADQSLNSDATESDALSPFPHAKTGFDDMVVRPLRARAPGHCLAPLPMPSSVPFSLFPEGEPCCTTPPSLNAGYMMDILGLPGRPLSRPVQR</sequence>
<accession>A0A8S1IZ10</accession>
<name>A0A8S1IZ10_9CHLO</name>
<keyword evidence="2" id="KW-1185">Reference proteome</keyword>
<dbReference type="AlphaFoldDB" id="A0A8S1IZ10"/>